<protein>
    <recommendedName>
        <fullName evidence="8">Tetratricopeptide repeat protein 1</fullName>
    </recommendedName>
</protein>
<dbReference type="InterPro" id="IPR019734">
    <property type="entry name" value="TPR_rpt"/>
</dbReference>
<feature type="repeat" description="TPR" evidence="3">
    <location>
        <begin position="133"/>
        <end position="166"/>
    </location>
</feature>
<evidence type="ECO:0000256" key="1">
    <source>
        <dbReference type="ARBA" id="ARBA00022737"/>
    </source>
</evidence>
<name>A0ABP0U5C3_9BRYO</name>
<feature type="repeat" description="TPR" evidence="3">
    <location>
        <begin position="167"/>
        <end position="200"/>
    </location>
</feature>
<dbReference type="EMBL" id="OZ019911">
    <property type="protein sequence ID" value="CAK9213291.1"/>
    <property type="molecule type" value="Genomic_DNA"/>
</dbReference>
<reference evidence="6" key="1">
    <citation type="submission" date="2024-02" db="EMBL/GenBank/DDBJ databases">
        <authorList>
            <consortium name="ELIXIR-Norway"/>
            <consortium name="Elixir Norway"/>
        </authorList>
    </citation>
    <scope>NUCLEOTIDE SEQUENCE</scope>
</reference>
<proteinExistence type="predicted"/>
<dbReference type="InterPro" id="IPR013105">
    <property type="entry name" value="TPR_2"/>
</dbReference>
<keyword evidence="7" id="KW-1185">Reference proteome</keyword>
<evidence type="ECO:0000256" key="2">
    <source>
        <dbReference type="ARBA" id="ARBA00022803"/>
    </source>
</evidence>
<dbReference type="Pfam" id="PF00515">
    <property type="entry name" value="TPR_1"/>
    <property type="match status" value="1"/>
</dbReference>
<keyword evidence="4" id="KW-0175">Coiled coil</keyword>
<feature type="coiled-coil region" evidence="4">
    <location>
        <begin position="166"/>
        <end position="193"/>
    </location>
</feature>
<feature type="compositionally biased region" description="Acidic residues" evidence="5">
    <location>
        <begin position="7"/>
        <end position="18"/>
    </location>
</feature>
<dbReference type="PROSITE" id="PS50005">
    <property type="entry name" value="TPR"/>
    <property type="match status" value="3"/>
</dbReference>
<dbReference type="Proteomes" id="UP001497512">
    <property type="component" value="Chromosome 19"/>
</dbReference>
<dbReference type="SMART" id="SM00028">
    <property type="entry name" value="TPR"/>
    <property type="match status" value="3"/>
</dbReference>
<evidence type="ECO:0000256" key="4">
    <source>
        <dbReference type="SAM" id="Coils"/>
    </source>
</evidence>
<keyword evidence="2 3" id="KW-0802">TPR repeat</keyword>
<evidence type="ECO:0000313" key="6">
    <source>
        <dbReference type="EMBL" id="CAK9213291.1"/>
    </source>
</evidence>
<dbReference type="PANTHER" id="PTHR46014:SF1">
    <property type="entry name" value="TETRATRICOPEPTIDE REPEAT PROTEIN 1"/>
    <property type="match status" value="1"/>
</dbReference>
<dbReference type="InterPro" id="IPR011990">
    <property type="entry name" value="TPR-like_helical_dom_sf"/>
</dbReference>
<dbReference type="Gene3D" id="1.25.40.10">
    <property type="entry name" value="Tetratricopeptide repeat domain"/>
    <property type="match status" value="1"/>
</dbReference>
<dbReference type="SUPFAM" id="SSF48452">
    <property type="entry name" value="TPR-like"/>
    <property type="match status" value="1"/>
</dbReference>
<evidence type="ECO:0000256" key="3">
    <source>
        <dbReference type="PROSITE-ProRule" id="PRU00339"/>
    </source>
</evidence>
<dbReference type="PANTHER" id="PTHR46014">
    <property type="entry name" value="TETRATRICOPEPTIDE REPEAT PROTEIN 1"/>
    <property type="match status" value="1"/>
</dbReference>
<accession>A0ABP0U5C3</accession>
<feature type="repeat" description="TPR" evidence="3">
    <location>
        <begin position="92"/>
        <end position="125"/>
    </location>
</feature>
<sequence length="264" mass="28958">MVVIELAAEDEEKQEVEDEKQAAEKKGSTNGSSTEAEGEGWETASEGDESHAVNDGDSLNGKAATTTGASSEEHFEDAMTEEEQRLKALVQAGIAKTEGNKLYAAGNYEEALQSYARALESAPDHPSSSETRAQCYSNRAICQIQLSNYAEAVKESTKALELDPNYMKALMRRAQAQEKLENFQDAITDLKKVIELDPGNRQCRESIQRLEPLAAEKAEKMKAEMLGKLKEMGNSLLGRFGMSIDNFKAVQDPNTGSYSISFQK</sequence>
<feature type="compositionally biased region" description="Basic and acidic residues" evidence="5">
    <location>
        <begin position="71"/>
        <end position="83"/>
    </location>
</feature>
<evidence type="ECO:0000256" key="5">
    <source>
        <dbReference type="SAM" id="MobiDB-lite"/>
    </source>
</evidence>
<keyword evidence="1" id="KW-0677">Repeat</keyword>
<dbReference type="Pfam" id="PF07719">
    <property type="entry name" value="TPR_2"/>
    <property type="match status" value="1"/>
</dbReference>
<dbReference type="Pfam" id="PF13181">
    <property type="entry name" value="TPR_8"/>
    <property type="match status" value="1"/>
</dbReference>
<evidence type="ECO:0000313" key="7">
    <source>
        <dbReference type="Proteomes" id="UP001497512"/>
    </source>
</evidence>
<feature type="region of interest" description="Disordered" evidence="5">
    <location>
        <begin position="1"/>
        <end position="83"/>
    </location>
</feature>
<dbReference type="InterPro" id="IPR052769">
    <property type="entry name" value="TPR_domain_protein"/>
</dbReference>
<gene>
    <name evidence="6" type="ORF">CSSPTR1EN2_LOCUS11663</name>
</gene>
<evidence type="ECO:0008006" key="8">
    <source>
        <dbReference type="Google" id="ProtNLM"/>
    </source>
</evidence>
<organism evidence="6 7">
    <name type="scientific">Sphagnum troendelagicum</name>
    <dbReference type="NCBI Taxonomy" id="128251"/>
    <lineage>
        <taxon>Eukaryota</taxon>
        <taxon>Viridiplantae</taxon>
        <taxon>Streptophyta</taxon>
        <taxon>Embryophyta</taxon>
        <taxon>Bryophyta</taxon>
        <taxon>Sphagnophytina</taxon>
        <taxon>Sphagnopsida</taxon>
        <taxon>Sphagnales</taxon>
        <taxon>Sphagnaceae</taxon>
        <taxon>Sphagnum</taxon>
    </lineage>
</organism>